<keyword evidence="2" id="KW-1185">Reference proteome</keyword>
<gene>
    <name evidence="1" type="ORF">J0A66_22020</name>
</gene>
<accession>A0A939ITL5</accession>
<dbReference type="RefSeq" id="WP_206575979.1">
    <property type="nucleotide sequence ID" value="NZ_JAFKCV010000157.1"/>
</dbReference>
<proteinExistence type="predicted"/>
<dbReference type="AlphaFoldDB" id="A0A939ITL5"/>
<comment type="caution">
    <text evidence="1">The sequence shown here is derived from an EMBL/GenBank/DDBJ whole genome shotgun (WGS) entry which is preliminary data.</text>
</comment>
<reference evidence="1" key="1">
    <citation type="submission" date="2021-03" db="EMBL/GenBank/DDBJ databases">
        <title>novel species isolated from a fishpond in China.</title>
        <authorList>
            <person name="Lu H."/>
            <person name="Cai Z."/>
        </authorList>
    </citation>
    <scope>NUCLEOTIDE SEQUENCE</scope>
    <source>
        <strain evidence="1">JCM 30855</strain>
    </source>
</reference>
<organism evidence="1 2">
    <name type="scientific">Bowmanella dokdonensis</name>
    <dbReference type="NCBI Taxonomy" id="751969"/>
    <lineage>
        <taxon>Bacteria</taxon>
        <taxon>Pseudomonadati</taxon>
        <taxon>Pseudomonadota</taxon>
        <taxon>Gammaproteobacteria</taxon>
        <taxon>Alteromonadales</taxon>
        <taxon>Alteromonadaceae</taxon>
        <taxon>Bowmanella</taxon>
    </lineage>
</organism>
<dbReference type="Proteomes" id="UP000664654">
    <property type="component" value="Unassembled WGS sequence"/>
</dbReference>
<feature type="non-terminal residue" evidence="1">
    <location>
        <position position="1"/>
    </location>
</feature>
<evidence type="ECO:0000313" key="1">
    <source>
        <dbReference type="EMBL" id="MBN7827912.1"/>
    </source>
</evidence>
<name>A0A939ITL5_9ALTE</name>
<evidence type="ECO:0000313" key="2">
    <source>
        <dbReference type="Proteomes" id="UP000664654"/>
    </source>
</evidence>
<dbReference type="EMBL" id="JAFKCV010000157">
    <property type="protein sequence ID" value="MBN7827912.1"/>
    <property type="molecule type" value="Genomic_DNA"/>
</dbReference>
<protein>
    <submittedName>
        <fullName evidence="1">Uncharacterized protein</fullName>
    </submittedName>
</protein>
<sequence>EGFNARLVGEDNLEVATHNGAKQQVLKILLEQGDAEDIEVRQANMEEIYSHFMTQPSAHRSAP</sequence>